<feature type="transmembrane region" description="Helical" evidence="6">
    <location>
        <begin position="131"/>
        <end position="149"/>
    </location>
</feature>
<keyword evidence="5 6" id="KW-0472">Membrane</keyword>
<dbReference type="GeneID" id="106661302"/>
<dbReference type="OrthoDB" id="446368at2759"/>
<dbReference type="KEGG" id="clec:106661302"/>
<name>A0A8I6RA81_CIMLE</name>
<feature type="transmembrane region" description="Helical" evidence="6">
    <location>
        <begin position="295"/>
        <end position="315"/>
    </location>
</feature>
<keyword evidence="9" id="KW-1185">Reference proteome</keyword>
<keyword evidence="4 6" id="KW-1133">Transmembrane helix</keyword>
<dbReference type="AlphaFoldDB" id="A0A8I6RA81"/>
<comment type="subcellular location">
    <subcellularLocation>
        <location evidence="1">Membrane</location>
        <topology evidence="1">Multi-pass membrane protein</topology>
    </subcellularLocation>
</comment>
<sequence>MEPDTVKKKVKEKKKEKLTKKQWLTLIAIGSVHFCGAICISLQAPFYPQEAEKKNATATEYGLVFGSFEFIAFFSSPFLGKYINYIGVKTTLNAGMLLAAASTISFGLLDMVESHDAFIGLSFFLRMAESLGSTAALVSAFSITAAVFPDSIATAFASLEVFYGVGYIVGPTLGGLFFSWGGYKLPFIVMGIAMIFGNIFVFLVLPPVENNVSDIRQVSTKGVLRVPGVILDSLTVVCTAISMGFIAATLEPHIRIFELSPISNGLMFVISGGTYAIFAPIVGRICDHWVYPKRVLSFGAIFIVFSYVLIGPLPFVGIPKTLAVCITGLVIHGLALSALMVPTFMDSICSAVAAGFPDDLSTYGIISGLWSSSFALGAFIGPSISGYLFDLVGFQYGSIFVMVVHFALFIGITIFISMEKKKQIVPPKRVRLLSHVPGSSSEEEYLNPKLTDTWEAKITSDCKTYRGAGKPVEQARLTISQEDLEKTAKTLNESLNV</sequence>
<evidence type="ECO:0000313" key="8">
    <source>
        <dbReference type="EnsemblMetazoa" id="XP_014240078.1"/>
    </source>
</evidence>
<evidence type="ECO:0000256" key="1">
    <source>
        <dbReference type="ARBA" id="ARBA00004141"/>
    </source>
</evidence>
<evidence type="ECO:0000256" key="6">
    <source>
        <dbReference type="SAM" id="Phobius"/>
    </source>
</evidence>
<feature type="transmembrane region" description="Helical" evidence="6">
    <location>
        <begin position="321"/>
        <end position="341"/>
    </location>
</feature>
<dbReference type="Pfam" id="PF07690">
    <property type="entry name" value="MFS_1"/>
    <property type="match status" value="1"/>
</dbReference>
<dbReference type="GO" id="GO:0016020">
    <property type="term" value="C:membrane"/>
    <property type="evidence" value="ECO:0007669"/>
    <property type="project" value="UniProtKB-SubCell"/>
</dbReference>
<feature type="domain" description="Major facilitator superfamily (MFS) profile" evidence="7">
    <location>
        <begin position="25"/>
        <end position="422"/>
    </location>
</feature>
<evidence type="ECO:0000259" key="7">
    <source>
        <dbReference type="PROSITE" id="PS50850"/>
    </source>
</evidence>
<dbReference type="PANTHER" id="PTHR23506:SF26">
    <property type="entry name" value="MFS-TYPE TRANSPORTER SLC18B1"/>
    <property type="match status" value="1"/>
</dbReference>
<feature type="transmembrane region" description="Helical" evidence="6">
    <location>
        <begin position="229"/>
        <end position="250"/>
    </location>
</feature>
<dbReference type="RefSeq" id="XP_014240078.1">
    <property type="nucleotide sequence ID" value="XM_014384592.2"/>
</dbReference>
<feature type="transmembrane region" description="Helical" evidence="6">
    <location>
        <begin position="362"/>
        <end position="384"/>
    </location>
</feature>
<dbReference type="InterPro" id="IPR036259">
    <property type="entry name" value="MFS_trans_sf"/>
</dbReference>
<feature type="transmembrane region" description="Helical" evidence="6">
    <location>
        <begin position="161"/>
        <end position="181"/>
    </location>
</feature>
<accession>A0A8I6RA81</accession>
<proteinExistence type="predicted"/>
<dbReference type="Proteomes" id="UP000494040">
    <property type="component" value="Unassembled WGS sequence"/>
</dbReference>
<feature type="transmembrane region" description="Helical" evidence="6">
    <location>
        <begin position="23"/>
        <end position="46"/>
    </location>
</feature>
<evidence type="ECO:0000256" key="3">
    <source>
        <dbReference type="ARBA" id="ARBA00022692"/>
    </source>
</evidence>
<keyword evidence="3 6" id="KW-0812">Transmembrane</keyword>
<reference evidence="8" key="1">
    <citation type="submission" date="2022-01" db="UniProtKB">
        <authorList>
            <consortium name="EnsemblMetazoa"/>
        </authorList>
    </citation>
    <scope>IDENTIFICATION</scope>
</reference>
<feature type="transmembrane region" description="Helical" evidence="6">
    <location>
        <begin position="92"/>
        <end position="111"/>
    </location>
</feature>
<dbReference type="InterPro" id="IPR020846">
    <property type="entry name" value="MFS_dom"/>
</dbReference>
<evidence type="ECO:0000256" key="2">
    <source>
        <dbReference type="ARBA" id="ARBA00022448"/>
    </source>
</evidence>
<dbReference type="SUPFAM" id="SSF103473">
    <property type="entry name" value="MFS general substrate transporter"/>
    <property type="match status" value="1"/>
</dbReference>
<evidence type="ECO:0000256" key="4">
    <source>
        <dbReference type="ARBA" id="ARBA00022989"/>
    </source>
</evidence>
<feature type="transmembrane region" description="Helical" evidence="6">
    <location>
        <begin position="396"/>
        <end position="418"/>
    </location>
</feature>
<feature type="transmembrane region" description="Helical" evidence="6">
    <location>
        <begin position="262"/>
        <end position="283"/>
    </location>
</feature>
<protein>
    <recommendedName>
        <fullName evidence="7">Major facilitator superfamily (MFS) profile domain-containing protein</fullName>
    </recommendedName>
</protein>
<dbReference type="GO" id="GO:0022857">
    <property type="term" value="F:transmembrane transporter activity"/>
    <property type="evidence" value="ECO:0007669"/>
    <property type="project" value="InterPro"/>
</dbReference>
<feature type="transmembrane region" description="Helical" evidence="6">
    <location>
        <begin position="61"/>
        <end position="80"/>
    </location>
</feature>
<evidence type="ECO:0000256" key="5">
    <source>
        <dbReference type="ARBA" id="ARBA00023136"/>
    </source>
</evidence>
<evidence type="ECO:0000313" key="9">
    <source>
        <dbReference type="Proteomes" id="UP000494040"/>
    </source>
</evidence>
<dbReference type="PANTHER" id="PTHR23506">
    <property type="entry name" value="GH10249P"/>
    <property type="match status" value="1"/>
</dbReference>
<dbReference type="InterPro" id="IPR050930">
    <property type="entry name" value="MFS_Vesicular_Transporter"/>
</dbReference>
<keyword evidence="2" id="KW-0813">Transport</keyword>
<dbReference type="PROSITE" id="PS50850">
    <property type="entry name" value="MFS"/>
    <property type="match status" value="1"/>
</dbReference>
<dbReference type="OMA" id="RLNFEWA"/>
<organism evidence="8 9">
    <name type="scientific">Cimex lectularius</name>
    <name type="common">Bed bug</name>
    <name type="synonym">Acanthia lectularia</name>
    <dbReference type="NCBI Taxonomy" id="79782"/>
    <lineage>
        <taxon>Eukaryota</taxon>
        <taxon>Metazoa</taxon>
        <taxon>Ecdysozoa</taxon>
        <taxon>Arthropoda</taxon>
        <taxon>Hexapoda</taxon>
        <taxon>Insecta</taxon>
        <taxon>Pterygota</taxon>
        <taxon>Neoptera</taxon>
        <taxon>Paraneoptera</taxon>
        <taxon>Hemiptera</taxon>
        <taxon>Heteroptera</taxon>
        <taxon>Panheteroptera</taxon>
        <taxon>Cimicomorpha</taxon>
        <taxon>Cimicidae</taxon>
        <taxon>Cimex</taxon>
    </lineage>
</organism>
<dbReference type="InterPro" id="IPR011701">
    <property type="entry name" value="MFS"/>
</dbReference>
<dbReference type="Gene3D" id="1.20.1250.20">
    <property type="entry name" value="MFS general substrate transporter like domains"/>
    <property type="match status" value="2"/>
</dbReference>
<feature type="transmembrane region" description="Helical" evidence="6">
    <location>
        <begin position="187"/>
        <end position="208"/>
    </location>
</feature>
<dbReference type="EnsemblMetazoa" id="XM_014384592.2">
    <property type="protein sequence ID" value="XP_014240078.1"/>
    <property type="gene ID" value="LOC106661302"/>
</dbReference>